<evidence type="ECO:0000256" key="1">
    <source>
        <dbReference type="SAM" id="Phobius"/>
    </source>
</evidence>
<protein>
    <submittedName>
        <fullName evidence="2">Uncharacterized protein</fullName>
    </submittedName>
</protein>
<sequence>MHNKEAFDIGDEFHGFLIGFRFFLFFWKRFPLSTDLTKCNHILTYIIKKSWIIWIGIFNKSLEIGIYTFVKVVCRSHKISSLFFVSNFFLPVSNFFLPVYDILFFGNHIPIWLGSDAHLAGTGFGDVVEVFWEGDAGRSVDLFQNLAGGETT</sequence>
<proteinExistence type="predicted"/>
<dbReference type="AlphaFoldDB" id="K1XXX0"/>
<keyword evidence="1" id="KW-0472">Membrane</keyword>
<evidence type="ECO:0000313" key="2">
    <source>
        <dbReference type="EMBL" id="EKD29831.1"/>
    </source>
</evidence>
<keyword evidence="1" id="KW-0812">Transmembrane</keyword>
<accession>K1XXX0</accession>
<gene>
    <name evidence="2" type="ORF">ACD_78C00252G0002</name>
</gene>
<feature type="transmembrane region" description="Helical" evidence="1">
    <location>
        <begin position="13"/>
        <end position="30"/>
    </location>
</feature>
<reference evidence="2" key="1">
    <citation type="journal article" date="2012" name="Science">
        <title>Fermentation, hydrogen, and sulfur metabolism in multiple uncultivated bacterial phyla.</title>
        <authorList>
            <person name="Wrighton K.C."/>
            <person name="Thomas B.C."/>
            <person name="Sharon I."/>
            <person name="Miller C.S."/>
            <person name="Castelle C.J."/>
            <person name="VerBerkmoes N.C."/>
            <person name="Wilkins M.J."/>
            <person name="Hettich R.L."/>
            <person name="Lipton M.S."/>
            <person name="Williams K.H."/>
            <person name="Long P.E."/>
            <person name="Banfield J.F."/>
        </authorList>
    </citation>
    <scope>NUCLEOTIDE SEQUENCE [LARGE SCALE GENOMIC DNA]</scope>
</reference>
<keyword evidence="1" id="KW-1133">Transmembrane helix</keyword>
<organism evidence="2">
    <name type="scientific">uncultured bacterium</name>
    <name type="common">gcode 4</name>
    <dbReference type="NCBI Taxonomy" id="1234023"/>
    <lineage>
        <taxon>Bacteria</taxon>
        <taxon>environmental samples</taxon>
    </lineage>
</organism>
<feature type="transmembrane region" description="Helical" evidence="1">
    <location>
        <begin position="51"/>
        <end position="70"/>
    </location>
</feature>
<feature type="non-terminal residue" evidence="2">
    <location>
        <position position="152"/>
    </location>
</feature>
<dbReference type="EMBL" id="AMFJ01034252">
    <property type="protein sequence ID" value="EKD29831.1"/>
    <property type="molecule type" value="Genomic_DNA"/>
</dbReference>
<feature type="transmembrane region" description="Helical" evidence="1">
    <location>
        <begin position="82"/>
        <end position="103"/>
    </location>
</feature>
<comment type="caution">
    <text evidence="2">The sequence shown here is derived from an EMBL/GenBank/DDBJ whole genome shotgun (WGS) entry which is preliminary data.</text>
</comment>
<name>K1XXX0_9BACT</name>